<dbReference type="GO" id="GO:0061630">
    <property type="term" value="F:ubiquitin protein ligase activity"/>
    <property type="evidence" value="ECO:0007669"/>
    <property type="project" value="TreeGrafter"/>
</dbReference>
<dbReference type="Pfam" id="PF00097">
    <property type="entry name" value="zf-C3HC4"/>
    <property type="match status" value="1"/>
</dbReference>
<sequence>YDPCVPPCAHVFCKACLRRCIDKGVVGSRRCPLCRRMLHATSAEELSTCLPLAQLLEARFPEAYARRRAAAEQEAALPGLAEPSAAPQGQGDELPLFILDAMLPLQRMHLNVFEPRYRSLVRTSLAGGRRFGMVGFNPVGGYHQNGVEVLMEDCVQTPDGRFQVQIVGTRAFRIVEAQQQPEGYIHATVSWIDPEGGCQEGDVAAAESLLPGLEEWQELVRKERPRHLESVLQELGPMPPLEQPGKMAMWVAALLNPLPPLGVAPELRAPVLAADSVAARLAVVKNGLEASLVHLRQMAKSPLRKCLLLLTSVPPPVTMVIVVALACMVSATSPADVQRTLNT</sequence>
<organism evidence="6 7">
    <name type="scientific">Polarella glacialis</name>
    <name type="common">Dinoflagellate</name>
    <dbReference type="NCBI Taxonomy" id="89957"/>
    <lineage>
        <taxon>Eukaryota</taxon>
        <taxon>Sar</taxon>
        <taxon>Alveolata</taxon>
        <taxon>Dinophyceae</taxon>
        <taxon>Suessiales</taxon>
        <taxon>Suessiaceae</taxon>
        <taxon>Polarella</taxon>
    </lineage>
</organism>
<dbReference type="InterPro" id="IPR017907">
    <property type="entry name" value="Znf_RING_CS"/>
</dbReference>
<evidence type="ECO:0000259" key="5">
    <source>
        <dbReference type="PROSITE" id="PS50089"/>
    </source>
</evidence>
<dbReference type="PROSITE" id="PS00518">
    <property type="entry name" value="ZF_RING_1"/>
    <property type="match status" value="1"/>
</dbReference>
<dbReference type="EMBL" id="CAJNNW010000433">
    <property type="protein sequence ID" value="CAE8627455.1"/>
    <property type="molecule type" value="Genomic_DNA"/>
</dbReference>
<dbReference type="SUPFAM" id="SSF88697">
    <property type="entry name" value="PUA domain-like"/>
    <property type="match status" value="1"/>
</dbReference>
<dbReference type="InterPro" id="IPR015947">
    <property type="entry name" value="PUA-like_sf"/>
</dbReference>
<dbReference type="PANTHER" id="PTHR23327:SF42">
    <property type="entry name" value="LON PEPTIDASE N-TERMINAL DOMAIN AND RING FINGER PROTEIN C14F5.10C"/>
    <property type="match status" value="1"/>
</dbReference>
<dbReference type="InterPro" id="IPR018957">
    <property type="entry name" value="Znf_C3HC4_RING-type"/>
</dbReference>
<accession>A0A813GK58</accession>
<dbReference type="InterPro" id="IPR013083">
    <property type="entry name" value="Znf_RING/FYVE/PHD"/>
</dbReference>
<dbReference type="SMART" id="SM00464">
    <property type="entry name" value="LON"/>
    <property type="match status" value="1"/>
</dbReference>
<dbReference type="InterPro" id="IPR046336">
    <property type="entry name" value="Lon_prtase_N_sf"/>
</dbReference>
<protein>
    <recommendedName>
        <fullName evidence="5">RING-type domain-containing protein</fullName>
    </recommendedName>
</protein>
<evidence type="ECO:0000256" key="1">
    <source>
        <dbReference type="ARBA" id="ARBA00022723"/>
    </source>
</evidence>
<dbReference type="InterPro" id="IPR001841">
    <property type="entry name" value="Znf_RING"/>
</dbReference>
<evidence type="ECO:0000313" key="7">
    <source>
        <dbReference type="Proteomes" id="UP000626109"/>
    </source>
</evidence>
<dbReference type="Gene3D" id="3.30.40.10">
    <property type="entry name" value="Zinc/RING finger domain, C3HC4 (zinc finger)"/>
    <property type="match status" value="1"/>
</dbReference>
<dbReference type="AlphaFoldDB" id="A0A813GK58"/>
<keyword evidence="1" id="KW-0479">Metal-binding</keyword>
<reference evidence="6" key="1">
    <citation type="submission" date="2021-02" db="EMBL/GenBank/DDBJ databases">
        <authorList>
            <person name="Dougan E. K."/>
            <person name="Rhodes N."/>
            <person name="Thang M."/>
            <person name="Chan C."/>
        </authorList>
    </citation>
    <scope>NUCLEOTIDE SEQUENCE</scope>
</reference>
<dbReference type="InterPro" id="IPR003111">
    <property type="entry name" value="Lon_prtase_N"/>
</dbReference>
<evidence type="ECO:0000256" key="3">
    <source>
        <dbReference type="ARBA" id="ARBA00022833"/>
    </source>
</evidence>
<keyword evidence="2 4" id="KW-0863">Zinc-finger</keyword>
<gene>
    <name evidence="6" type="ORF">PGLA2088_LOCUS625</name>
</gene>
<proteinExistence type="predicted"/>
<feature type="domain" description="RING-type" evidence="5">
    <location>
        <begin position="7"/>
        <end position="35"/>
    </location>
</feature>
<evidence type="ECO:0000313" key="6">
    <source>
        <dbReference type="EMBL" id="CAE8627455.1"/>
    </source>
</evidence>
<feature type="non-terminal residue" evidence="6">
    <location>
        <position position="343"/>
    </location>
</feature>
<dbReference type="PANTHER" id="PTHR23327">
    <property type="entry name" value="RING FINGER PROTEIN 127"/>
    <property type="match status" value="1"/>
</dbReference>
<name>A0A813GK58_POLGL</name>
<evidence type="ECO:0000256" key="2">
    <source>
        <dbReference type="ARBA" id="ARBA00022771"/>
    </source>
</evidence>
<dbReference type="Pfam" id="PF02190">
    <property type="entry name" value="LON_substr_bdg"/>
    <property type="match status" value="1"/>
</dbReference>
<keyword evidence="3" id="KW-0862">Zinc</keyword>
<dbReference type="PROSITE" id="PS50089">
    <property type="entry name" value="ZF_RING_2"/>
    <property type="match status" value="1"/>
</dbReference>
<dbReference type="SUPFAM" id="SSF57850">
    <property type="entry name" value="RING/U-box"/>
    <property type="match status" value="1"/>
</dbReference>
<dbReference type="Gene3D" id="2.30.130.40">
    <property type="entry name" value="LON domain-like"/>
    <property type="match status" value="1"/>
</dbReference>
<dbReference type="Proteomes" id="UP000626109">
    <property type="component" value="Unassembled WGS sequence"/>
</dbReference>
<evidence type="ECO:0000256" key="4">
    <source>
        <dbReference type="PROSITE-ProRule" id="PRU00175"/>
    </source>
</evidence>
<dbReference type="GO" id="GO:0008270">
    <property type="term" value="F:zinc ion binding"/>
    <property type="evidence" value="ECO:0007669"/>
    <property type="project" value="UniProtKB-KW"/>
</dbReference>
<comment type="caution">
    <text evidence="6">The sequence shown here is derived from an EMBL/GenBank/DDBJ whole genome shotgun (WGS) entry which is preliminary data.</text>
</comment>